<dbReference type="AlphaFoldDB" id="A0A0L8G4X1"/>
<evidence type="ECO:0000313" key="1">
    <source>
        <dbReference type="EMBL" id="KOF72097.1"/>
    </source>
</evidence>
<dbReference type="EMBL" id="KQ423834">
    <property type="protein sequence ID" value="KOF72097.1"/>
    <property type="molecule type" value="Genomic_DNA"/>
</dbReference>
<name>A0A0L8G4X1_OCTBM</name>
<dbReference type="SUPFAM" id="SSF56219">
    <property type="entry name" value="DNase I-like"/>
    <property type="match status" value="1"/>
</dbReference>
<accession>A0A0L8G4X1</accession>
<reference evidence="1" key="1">
    <citation type="submission" date="2015-07" db="EMBL/GenBank/DDBJ databases">
        <title>MeaNS - Measles Nucleotide Surveillance Program.</title>
        <authorList>
            <person name="Tran T."/>
            <person name="Druce J."/>
        </authorList>
    </citation>
    <scope>NUCLEOTIDE SEQUENCE</scope>
    <source>
        <strain evidence="1">UCB-OBI-ISO-001</strain>
        <tissue evidence="1">Gonad</tissue>
    </source>
</reference>
<dbReference type="InterPro" id="IPR036691">
    <property type="entry name" value="Endo/exonu/phosph_ase_sf"/>
</dbReference>
<organism evidence="1">
    <name type="scientific">Octopus bimaculoides</name>
    <name type="common">California two-spotted octopus</name>
    <dbReference type="NCBI Taxonomy" id="37653"/>
    <lineage>
        <taxon>Eukaryota</taxon>
        <taxon>Metazoa</taxon>
        <taxon>Spiralia</taxon>
        <taxon>Lophotrochozoa</taxon>
        <taxon>Mollusca</taxon>
        <taxon>Cephalopoda</taxon>
        <taxon>Coleoidea</taxon>
        <taxon>Octopodiformes</taxon>
        <taxon>Octopoda</taxon>
        <taxon>Incirrata</taxon>
        <taxon>Octopodidae</taxon>
        <taxon>Octopus</taxon>
    </lineage>
</organism>
<proteinExistence type="predicted"/>
<protein>
    <recommendedName>
        <fullName evidence="2">Endonuclease/exonuclease/phosphatase domain-containing protein</fullName>
    </recommendedName>
</protein>
<dbReference type="Gene3D" id="3.60.10.10">
    <property type="entry name" value="Endonuclease/exonuclease/phosphatase"/>
    <property type="match status" value="1"/>
</dbReference>
<sequence>MLFRFSGVDFLIRNSIISKLENLPTDRSDCITTVYLLRSNQQYATLFSVYSPNFQVDPAEKDKFYSELHSLLQGSPADDKVMIVGDFNARVGQVL</sequence>
<evidence type="ECO:0008006" key="2">
    <source>
        <dbReference type="Google" id="ProtNLM"/>
    </source>
</evidence>
<gene>
    <name evidence="1" type="ORF">OCBIM_22000054mg</name>
</gene>